<organism evidence="1 2">
    <name type="scientific">Alteromonas aquimaris</name>
    <dbReference type="NCBI Taxonomy" id="2998417"/>
    <lineage>
        <taxon>Bacteria</taxon>
        <taxon>Pseudomonadati</taxon>
        <taxon>Pseudomonadota</taxon>
        <taxon>Gammaproteobacteria</taxon>
        <taxon>Alteromonadales</taxon>
        <taxon>Alteromonadaceae</taxon>
        <taxon>Alteromonas/Salinimonas group</taxon>
        <taxon>Alteromonas</taxon>
    </lineage>
</organism>
<keyword evidence="2" id="KW-1185">Reference proteome</keyword>
<dbReference type="SUPFAM" id="SSF52540">
    <property type="entry name" value="P-loop containing nucleoside triphosphate hydrolases"/>
    <property type="match status" value="1"/>
</dbReference>
<dbReference type="PANTHER" id="PTHR37816:SF2">
    <property type="entry name" value="DNA TOPOLOGY MODULATION PROTEIN FLAR-RELATED PROTEIN"/>
    <property type="match status" value="1"/>
</dbReference>
<protein>
    <submittedName>
        <fullName evidence="1">AAA family ATPase</fullName>
    </submittedName>
</protein>
<dbReference type="Proteomes" id="UP001142810">
    <property type="component" value="Unassembled WGS sequence"/>
</dbReference>
<dbReference type="InterPro" id="IPR052922">
    <property type="entry name" value="Cytidylate_Kinase-2"/>
</dbReference>
<dbReference type="EMBL" id="JAPFRD010000002">
    <property type="protein sequence ID" value="MCW8107178.1"/>
    <property type="molecule type" value="Genomic_DNA"/>
</dbReference>
<comment type="caution">
    <text evidence="1">The sequence shown here is derived from an EMBL/GenBank/DDBJ whole genome shotgun (WGS) entry which is preliminary data.</text>
</comment>
<evidence type="ECO:0000313" key="1">
    <source>
        <dbReference type="EMBL" id="MCW8107178.1"/>
    </source>
</evidence>
<sequence length="159" mass="18331">MNNILIFGNSGAGKSTLAKKLAEQNKLAHFELDSIAWLPGAPPVRRPLKESMRMLNHFTDSYENWVIEGCYTDLLTHIAPRCDEMIFLNLPVNQCIANARNRPWEPHKYSSPAEQDANLLMLIAWIKEYETRTDTFSLQSHLLLYKNFTGNKKMITRHV</sequence>
<dbReference type="CDD" id="cd02019">
    <property type="entry name" value="NK"/>
    <property type="match status" value="1"/>
</dbReference>
<accession>A0ABT3P342</accession>
<dbReference type="PANTHER" id="PTHR37816">
    <property type="entry name" value="YALI0E33011P"/>
    <property type="match status" value="1"/>
</dbReference>
<dbReference type="InterPro" id="IPR027417">
    <property type="entry name" value="P-loop_NTPase"/>
</dbReference>
<reference evidence="1" key="1">
    <citation type="submission" date="2022-11" db="EMBL/GenBank/DDBJ databases">
        <title>Alteromonas sp. nov., isolated from sea water of the Qingdao.</title>
        <authorList>
            <person name="Wang Q."/>
        </authorList>
    </citation>
    <scope>NUCLEOTIDE SEQUENCE</scope>
    <source>
        <strain evidence="1">ASW11-7</strain>
    </source>
</reference>
<dbReference type="RefSeq" id="WP_265615879.1">
    <property type="nucleotide sequence ID" value="NZ_JAPFRD010000002.1"/>
</dbReference>
<name>A0ABT3P342_9ALTE</name>
<proteinExistence type="predicted"/>
<gene>
    <name evidence="1" type="ORF">OPS25_01500</name>
</gene>
<evidence type="ECO:0000313" key="2">
    <source>
        <dbReference type="Proteomes" id="UP001142810"/>
    </source>
</evidence>
<dbReference type="Gene3D" id="3.40.50.300">
    <property type="entry name" value="P-loop containing nucleotide triphosphate hydrolases"/>
    <property type="match status" value="1"/>
</dbReference>